<sequence length="205" mass="22667">MTTARLGESDTDGDDERAESIEIGRRLKHLRTVRGLTITELAGSSGVSAGRISQIERGQSNPSINTLQKLRAVLGVTLWAFLEDDGAAATRESPYVRRRENRPRIISGTNQFTKELLSPTDNDELRFMILTLPPNAESDDVLTGPGDKGGYVLSGKVSLTIGNETLEIREGDSFQFRSTIAHHISNPWQDEAKVLWIINIRDSHV</sequence>
<name>A0ACC7NBZ4_9BURK</name>
<reference evidence="1 2" key="1">
    <citation type="journal article" date="2024" name="Chem. Sci.">
        <title>Discovery of megapolipeptins by genome mining of a Burkholderiales bacteria collection.</title>
        <authorList>
            <person name="Paulo B.S."/>
            <person name="Recchia M.J.J."/>
            <person name="Lee S."/>
            <person name="Fergusson C.H."/>
            <person name="Romanowski S.B."/>
            <person name="Hernandez A."/>
            <person name="Krull N."/>
            <person name="Liu D.Y."/>
            <person name="Cavanagh H."/>
            <person name="Bos A."/>
            <person name="Gray C.A."/>
            <person name="Murphy B.T."/>
            <person name="Linington R.G."/>
            <person name="Eustaquio A.S."/>
        </authorList>
    </citation>
    <scope>NUCLEOTIDE SEQUENCE [LARGE SCALE GENOMIC DNA]</scope>
    <source>
        <strain evidence="1 2">RL18-126-BIB-B</strain>
    </source>
</reference>
<gene>
    <name evidence="1" type="ORF">PQR01_15290</name>
</gene>
<keyword evidence="2" id="KW-1185">Reference proteome</keyword>
<evidence type="ECO:0000313" key="1">
    <source>
        <dbReference type="EMBL" id="MFM0104804.1"/>
    </source>
</evidence>
<accession>A0ACC7NBZ4</accession>
<protein>
    <submittedName>
        <fullName evidence="1">Helix-turn-helix domain-containing protein</fullName>
    </submittedName>
</protein>
<dbReference type="EMBL" id="JAQQDW010000027">
    <property type="protein sequence ID" value="MFM0104804.1"/>
    <property type="molecule type" value="Genomic_DNA"/>
</dbReference>
<comment type="caution">
    <text evidence="1">The sequence shown here is derived from an EMBL/GenBank/DDBJ whole genome shotgun (WGS) entry which is preliminary data.</text>
</comment>
<dbReference type="Proteomes" id="UP001629235">
    <property type="component" value="Unassembled WGS sequence"/>
</dbReference>
<proteinExistence type="predicted"/>
<evidence type="ECO:0000313" key="2">
    <source>
        <dbReference type="Proteomes" id="UP001629235"/>
    </source>
</evidence>
<organism evidence="1 2">
    <name type="scientific">Paraburkholderia rhynchosiae</name>
    <dbReference type="NCBI Taxonomy" id="487049"/>
    <lineage>
        <taxon>Bacteria</taxon>
        <taxon>Pseudomonadati</taxon>
        <taxon>Pseudomonadota</taxon>
        <taxon>Betaproteobacteria</taxon>
        <taxon>Burkholderiales</taxon>
        <taxon>Burkholderiaceae</taxon>
        <taxon>Paraburkholderia</taxon>
    </lineage>
</organism>